<organism evidence="4 5">
    <name type="scientific">Striga hermonthica</name>
    <name type="common">Purple witchweed</name>
    <name type="synonym">Buchnera hermonthica</name>
    <dbReference type="NCBI Taxonomy" id="68872"/>
    <lineage>
        <taxon>Eukaryota</taxon>
        <taxon>Viridiplantae</taxon>
        <taxon>Streptophyta</taxon>
        <taxon>Embryophyta</taxon>
        <taxon>Tracheophyta</taxon>
        <taxon>Spermatophyta</taxon>
        <taxon>Magnoliopsida</taxon>
        <taxon>eudicotyledons</taxon>
        <taxon>Gunneridae</taxon>
        <taxon>Pentapetalae</taxon>
        <taxon>asterids</taxon>
        <taxon>lamiids</taxon>
        <taxon>Lamiales</taxon>
        <taxon>Orobanchaceae</taxon>
        <taxon>Buchnereae</taxon>
        <taxon>Striga</taxon>
    </lineage>
</organism>
<dbReference type="Pfam" id="PF14392">
    <property type="entry name" value="zf-CCHC_4"/>
    <property type="match status" value="1"/>
</dbReference>
<feature type="domain" description="Zinc knuckle CX2CX4HX4C" evidence="3">
    <location>
        <begin position="233"/>
        <end position="262"/>
    </location>
</feature>
<name>A0A9N7RFQ7_STRHE</name>
<evidence type="ECO:0000313" key="4">
    <source>
        <dbReference type="EMBL" id="CAA0825976.1"/>
    </source>
</evidence>
<proteinExistence type="predicted"/>
<evidence type="ECO:0000259" key="3">
    <source>
        <dbReference type="Pfam" id="PF14392"/>
    </source>
</evidence>
<sequence length="581" mass="63963">MADSGASRELTRESTGVGDRHARALGHALAGQRGGFLPVILMAEDLSEKLRKFKLSDKEKNGLSIAEEDVAHGFQECQLSLIGKIYGEKKANINGLKTTLHNIWFTKEQFFIKNIGFNLYQSTFQLAEDKEQILQGKTWTFDGQYILLKDWNTGALEFSSAEEKIRIWVQLHNLPLHWLTIELGTKIGQVIGKVIDVLVPGVESMNEHIMKVQVEMNLREAIPRGTLITLGSNKRWVDFRYENLQAFSFYCGLIGHVDKNCSSKKGDFARNMLSLGQFGEWLRVGSVSFLGANSSRFSGSEGLSADDSLKLASRELSVGERSLGKYNNSPVSTPPLGDQESGSNVGGLTEVLGNSTKETSIPTNKGTLDPSSPPFPIEEGSDQELVEVAIQPLQAGSRAPLKRRKVWPRVNKSGTASTLSAMEVDKGKLVALESGSVLNFRKRYFDMNSQRKRGIKSDPTLPQNTPLSSLEADIRGMNGQLLLANLTDKRGRRCKTEKEIVMVLEQYYQQLFTSSTSGSLWNRCTWSGGAATERCSGGRSLLGDGGSRVGTTVVMACAKRRSPEMVIAGLSPEMMVGTEYF</sequence>
<comment type="caution">
    <text evidence="4">The sequence shown here is derived from an EMBL/GenBank/DDBJ whole genome shotgun (WGS) entry which is preliminary data.</text>
</comment>
<dbReference type="InterPro" id="IPR025836">
    <property type="entry name" value="Zn_knuckle_CX2CX4HX4C"/>
</dbReference>
<gene>
    <name evidence="4" type="ORF">SHERM_22570</name>
</gene>
<keyword evidence="5" id="KW-1185">Reference proteome</keyword>
<dbReference type="Proteomes" id="UP001153555">
    <property type="component" value="Unassembled WGS sequence"/>
</dbReference>
<feature type="region of interest" description="Disordered" evidence="1">
    <location>
        <begin position="322"/>
        <end position="347"/>
    </location>
</feature>
<feature type="domain" description="DUF4283" evidence="2">
    <location>
        <begin position="75"/>
        <end position="153"/>
    </location>
</feature>
<evidence type="ECO:0000256" key="1">
    <source>
        <dbReference type="SAM" id="MobiDB-lite"/>
    </source>
</evidence>
<dbReference type="Pfam" id="PF14111">
    <property type="entry name" value="DUF4283"/>
    <property type="match status" value="1"/>
</dbReference>
<reference evidence="4" key="1">
    <citation type="submission" date="2019-12" db="EMBL/GenBank/DDBJ databases">
        <authorList>
            <person name="Scholes J."/>
        </authorList>
    </citation>
    <scope>NUCLEOTIDE SEQUENCE</scope>
</reference>
<protein>
    <recommendedName>
        <fullName evidence="6">DUF4283 domain-containing protein</fullName>
    </recommendedName>
</protein>
<dbReference type="EMBL" id="CACSLK010026633">
    <property type="protein sequence ID" value="CAA0825976.1"/>
    <property type="molecule type" value="Genomic_DNA"/>
</dbReference>
<dbReference type="InterPro" id="IPR040256">
    <property type="entry name" value="At4g02000-like"/>
</dbReference>
<evidence type="ECO:0000313" key="5">
    <source>
        <dbReference type="Proteomes" id="UP001153555"/>
    </source>
</evidence>
<dbReference type="OrthoDB" id="1938170at2759"/>
<dbReference type="InterPro" id="IPR025558">
    <property type="entry name" value="DUF4283"/>
</dbReference>
<evidence type="ECO:0000259" key="2">
    <source>
        <dbReference type="Pfam" id="PF14111"/>
    </source>
</evidence>
<accession>A0A9N7RFQ7</accession>
<dbReference type="AlphaFoldDB" id="A0A9N7RFQ7"/>
<dbReference type="PANTHER" id="PTHR31286">
    <property type="entry name" value="GLYCINE-RICH CELL WALL STRUCTURAL PROTEIN 1.8-LIKE"/>
    <property type="match status" value="1"/>
</dbReference>
<dbReference type="PANTHER" id="PTHR31286:SF178">
    <property type="entry name" value="DUF4283 DOMAIN-CONTAINING PROTEIN"/>
    <property type="match status" value="1"/>
</dbReference>
<evidence type="ECO:0008006" key="6">
    <source>
        <dbReference type="Google" id="ProtNLM"/>
    </source>
</evidence>